<feature type="transmembrane region" description="Helical" evidence="6">
    <location>
        <begin position="406"/>
        <end position="426"/>
    </location>
</feature>
<feature type="transmembrane region" description="Helical" evidence="6">
    <location>
        <begin position="192"/>
        <end position="214"/>
    </location>
</feature>
<dbReference type="HOGENOM" id="CLU_590028_0_0_2"/>
<feature type="transmembrane region" description="Helical" evidence="6">
    <location>
        <begin position="36"/>
        <end position="55"/>
    </location>
</feature>
<dbReference type="Proteomes" id="UP000029980">
    <property type="component" value="Chromosome"/>
</dbReference>
<evidence type="ECO:0000256" key="6">
    <source>
        <dbReference type="SAM" id="Phobius"/>
    </source>
</evidence>
<dbReference type="InterPro" id="IPR037272">
    <property type="entry name" value="SNS_sf"/>
</dbReference>
<keyword evidence="4 6" id="KW-1133">Transmembrane helix</keyword>
<keyword evidence="3 6" id="KW-0812">Transmembrane</keyword>
<evidence type="ECO:0000256" key="2">
    <source>
        <dbReference type="ARBA" id="ARBA00022448"/>
    </source>
</evidence>
<sequence length="459" mass="49779">MRKISFLMAFLIAGYILGIWNFLVLPKYYINFGLKGFIVSLVPTLVAMFLIYSEAESTKKTRYLIYELFFKISRTPALIFSLLMFLLVILGVTTYYSSYGLALILGVGSKYIPILAAGTVALSILMLLLAKGRTLEFISIFSILFILFALVAALLIRNGALATVVSPQAVQYMENAVSSITSFNMPLTAKGVIYMLVSVLISFGLGTGVYYVIGSFAPEELDLRKVLAGVFVLQIILSFAAAFTVAYSLGAAYQAVEEAFQNPDISAEESLELFTRFDDLKQYTTNSDASPVDSIEVFYSIPTVLKGNLSNDTTLITLLMLSLYLAGLTSIIVLIEMGSHILSEVMQLSRNGSLGLVGFIGMMLAAAMVVGDIRTMFVVVPFSVATIMAAIESYPLIPSELAPNKGAVLAIVLVLLLSGLVTIYYALTASAVQVKMGAVLGLVLLVPLLMNKVLLKSRR</sequence>
<keyword evidence="8" id="KW-1185">Reference proteome</keyword>
<feature type="transmembrane region" description="Helical" evidence="6">
    <location>
        <begin position="315"/>
        <end position="336"/>
    </location>
</feature>
<feature type="transmembrane region" description="Helical" evidence="6">
    <location>
        <begin position="137"/>
        <end position="156"/>
    </location>
</feature>
<dbReference type="GO" id="GO:0016020">
    <property type="term" value="C:membrane"/>
    <property type="evidence" value="ECO:0007669"/>
    <property type="project" value="UniProtKB-SubCell"/>
</dbReference>
<dbReference type="RefSeq" id="WP_050003088.1">
    <property type="nucleotide sequence ID" value="NZ_CP008887.1"/>
</dbReference>
<dbReference type="KEGG" id="teu:TEU_07105"/>
<feature type="transmembrane region" description="Helical" evidence="6">
    <location>
        <begin position="7"/>
        <end position="30"/>
    </location>
</feature>
<feature type="transmembrane region" description="Helical" evidence="6">
    <location>
        <begin position="76"/>
        <end position="99"/>
    </location>
</feature>
<reference evidence="7 8" key="1">
    <citation type="journal article" date="2015" name="Int. J. Syst. Evol. Microbiol.">
        <title>Thermococcus eurythermalis sp. nov., a conditional piezophilic hyperthermophilic archaeon with a wide temperature range isolated from an oil-immersed chimney in the Guaymas Basin.</title>
        <authorList>
            <person name="Zhao W."/>
            <person name="Zeng X."/>
            <person name="Xiao X."/>
        </authorList>
    </citation>
    <scope>NUCLEOTIDE SEQUENCE [LARGE SCALE GENOMIC DNA]</scope>
    <source>
        <strain evidence="7 8">A501</strain>
    </source>
</reference>
<name>A0A097QUG2_9EURY</name>
<dbReference type="InterPro" id="IPR000175">
    <property type="entry name" value="Na/ntran_symport"/>
</dbReference>
<evidence type="ECO:0000256" key="3">
    <source>
        <dbReference type="ARBA" id="ARBA00022692"/>
    </source>
</evidence>
<dbReference type="STRING" id="1505907.TEU_07105"/>
<dbReference type="GeneID" id="25153205"/>
<evidence type="ECO:0000256" key="4">
    <source>
        <dbReference type="ARBA" id="ARBA00022989"/>
    </source>
</evidence>
<accession>A0A097QUG2</accession>
<organism evidence="7 8">
    <name type="scientific">Thermococcus eurythermalis</name>
    <dbReference type="NCBI Taxonomy" id="1505907"/>
    <lineage>
        <taxon>Archaea</taxon>
        <taxon>Methanobacteriati</taxon>
        <taxon>Methanobacteriota</taxon>
        <taxon>Thermococci</taxon>
        <taxon>Thermococcales</taxon>
        <taxon>Thermococcaceae</taxon>
        <taxon>Thermococcus</taxon>
    </lineage>
</organism>
<dbReference type="OrthoDB" id="86283at2157"/>
<protein>
    <submittedName>
        <fullName evidence="7">Membrane protein</fullName>
    </submittedName>
</protein>
<dbReference type="AlphaFoldDB" id="A0A097QUG2"/>
<dbReference type="EMBL" id="CP008887">
    <property type="protein sequence ID" value="AIU70114.1"/>
    <property type="molecule type" value="Genomic_DNA"/>
</dbReference>
<gene>
    <name evidence="7" type="ORF">TEU_07105</name>
</gene>
<feature type="transmembrane region" description="Helical" evidence="6">
    <location>
        <begin position="226"/>
        <end position="249"/>
    </location>
</feature>
<feature type="transmembrane region" description="Helical" evidence="6">
    <location>
        <begin position="376"/>
        <end position="394"/>
    </location>
</feature>
<evidence type="ECO:0000313" key="8">
    <source>
        <dbReference type="Proteomes" id="UP000029980"/>
    </source>
</evidence>
<keyword evidence="2" id="KW-0813">Transport</keyword>
<evidence type="ECO:0000313" key="7">
    <source>
        <dbReference type="EMBL" id="AIU70114.1"/>
    </source>
</evidence>
<feature type="transmembrane region" description="Helical" evidence="6">
    <location>
        <begin position="348"/>
        <end position="370"/>
    </location>
</feature>
<comment type="subcellular location">
    <subcellularLocation>
        <location evidence="1">Membrane</location>
        <topology evidence="1">Multi-pass membrane protein</topology>
    </subcellularLocation>
</comment>
<dbReference type="PROSITE" id="PS50267">
    <property type="entry name" value="NA_NEUROTRAN_SYMP_3"/>
    <property type="match status" value="1"/>
</dbReference>
<feature type="transmembrane region" description="Helical" evidence="6">
    <location>
        <begin position="111"/>
        <end position="130"/>
    </location>
</feature>
<keyword evidence="5 6" id="KW-0472">Membrane</keyword>
<dbReference type="NCBIfam" id="NF037979">
    <property type="entry name" value="Na_transp"/>
    <property type="match status" value="1"/>
</dbReference>
<proteinExistence type="predicted"/>
<evidence type="ECO:0000256" key="1">
    <source>
        <dbReference type="ARBA" id="ARBA00004141"/>
    </source>
</evidence>
<feature type="transmembrane region" description="Helical" evidence="6">
    <location>
        <begin position="432"/>
        <end position="450"/>
    </location>
</feature>
<evidence type="ECO:0000256" key="5">
    <source>
        <dbReference type="ARBA" id="ARBA00023136"/>
    </source>
</evidence>
<dbReference type="SUPFAM" id="SSF161070">
    <property type="entry name" value="SNF-like"/>
    <property type="match status" value="1"/>
</dbReference>